<evidence type="ECO:0000256" key="2">
    <source>
        <dbReference type="ARBA" id="ARBA00004389"/>
    </source>
</evidence>
<dbReference type="InterPro" id="IPR001173">
    <property type="entry name" value="Glyco_trans_2-like"/>
</dbReference>
<dbReference type="Pfam" id="PF04138">
    <property type="entry name" value="GtrA_DPMS_TM"/>
    <property type="match status" value="1"/>
</dbReference>
<protein>
    <recommendedName>
        <fullName evidence="5">dolichyl-phosphate beta-glucosyltransferase</fullName>
        <ecNumber evidence="5">2.4.1.117</ecNumber>
    </recommendedName>
</protein>
<evidence type="ECO:0000256" key="11">
    <source>
        <dbReference type="ARBA" id="ARBA00022989"/>
    </source>
</evidence>
<evidence type="ECO:0000256" key="8">
    <source>
        <dbReference type="ARBA" id="ARBA00022692"/>
    </source>
</evidence>
<evidence type="ECO:0000256" key="4">
    <source>
        <dbReference type="ARBA" id="ARBA00006739"/>
    </source>
</evidence>
<comment type="pathway">
    <text evidence="3">Protein modification; protein glycosylation.</text>
</comment>
<dbReference type="SUPFAM" id="SSF53448">
    <property type="entry name" value="Nucleotide-diphospho-sugar transferases"/>
    <property type="match status" value="1"/>
</dbReference>
<dbReference type="CDD" id="cd04188">
    <property type="entry name" value="DPG_synthase"/>
    <property type="match status" value="1"/>
</dbReference>
<keyword evidence="9" id="KW-0256">Endoplasmic reticulum</keyword>
<keyword evidence="12 15" id="KW-0472">Membrane</keyword>
<comment type="caution">
    <text evidence="18">The sequence shown here is derived from an EMBL/GenBank/DDBJ whole genome shotgun (WGS) entry which is preliminary data.</text>
</comment>
<name>A0ABW4LGR0_9MICO</name>
<evidence type="ECO:0000313" key="18">
    <source>
        <dbReference type="EMBL" id="MFD1721963.1"/>
    </source>
</evidence>
<comment type="similarity">
    <text evidence="4">Belongs to the glycosyltransferase 2 family.</text>
</comment>
<evidence type="ECO:0000256" key="6">
    <source>
        <dbReference type="ARBA" id="ARBA00022676"/>
    </source>
</evidence>
<dbReference type="Pfam" id="PF00535">
    <property type="entry name" value="Glycos_transf_2"/>
    <property type="match status" value="1"/>
</dbReference>
<feature type="transmembrane region" description="Helical" evidence="15">
    <location>
        <begin position="336"/>
        <end position="358"/>
    </location>
</feature>
<evidence type="ECO:0000256" key="10">
    <source>
        <dbReference type="ARBA" id="ARBA00022968"/>
    </source>
</evidence>
<reference evidence="19" key="1">
    <citation type="journal article" date="2019" name="Int. J. Syst. Evol. Microbiol.">
        <title>The Global Catalogue of Microorganisms (GCM) 10K type strain sequencing project: providing services to taxonomists for standard genome sequencing and annotation.</title>
        <authorList>
            <consortium name="The Broad Institute Genomics Platform"/>
            <consortium name="The Broad Institute Genome Sequencing Center for Infectious Disease"/>
            <person name="Wu L."/>
            <person name="Ma J."/>
        </authorList>
    </citation>
    <scope>NUCLEOTIDE SEQUENCE [LARGE SCALE GENOMIC DNA]</scope>
    <source>
        <strain evidence="19">CGMCC 1.12471</strain>
    </source>
</reference>
<keyword evidence="6 18" id="KW-0328">Glycosyltransferase</keyword>
<dbReference type="InterPro" id="IPR035518">
    <property type="entry name" value="DPG_synthase"/>
</dbReference>
<evidence type="ECO:0000259" key="16">
    <source>
        <dbReference type="Pfam" id="PF00535"/>
    </source>
</evidence>
<keyword evidence="7 18" id="KW-0808">Transferase</keyword>
<dbReference type="InterPro" id="IPR029044">
    <property type="entry name" value="Nucleotide-diphossugar_trans"/>
</dbReference>
<feature type="region of interest" description="Disordered" evidence="14">
    <location>
        <begin position="399"/>
        <end position="423"/>
    </location>
</feature>
<evidence type="ECO:0000256" key="12">
    <source>
        <dbReference type="ARBA" id="ARBA00023136"/>
    </source>
</evidence>
<gene>
    <name evidence="18" type="ORF">ACFSBI_10405</name>
</gene>
<keyword evidence="11 15" id="KW-1133">Transmembrane helix</keyword>
<feature type="transmembrane region" description="Helical" evidence="15">
    <location>
        <begin position="270"/>
        <end position="291"/>
    </location>
</feature>
<evidence type="ECO:0000256" key="3">
    <source>
        <dbReference type="ARBA" id="ARBA00004922"/>
    </source>
</evidence>
<evidence type="ECO:0000259" key="17">
    <source>
        <dbReference type="Pfam" id="PF04138"/>
    </source>
</evidence>
<dbReference type="InterPro" id="IPR007267">
    <property type="entry name" value="GtrA_DPMS_TM"/>
</dbReference>
<feature type="compositionally biased region" description="Basic and acidic residues" evidence="14">
    <location>
        <begin position="404"/>
        <end position="423"/>
    </location>
</feature>
<dbReference type="PANTHER" id="PTHR10859:SF91">
    <property type="entry name" value="DOLICHYL-PHOSPHATE BETA-GLUCOSYLTRANSFERASE"/>
    <property type="match status" value="1"/>
</dbReference>
<comment type="catalytic activity">
    <reaction evidence="13">
        <text>a di-trans,poly-cis-dolichyl phosphate + UDP-alpha-D-glucose = a di-trans,poly-cis-dolichyl beta-D-glucosyl phosphate + UDP</text>
        <dbReference type="Rhea" id="RHEA:15401"/>
        <dbReference type="Rhea" id="RHEA-COMP:19498"/>
        <dbReference type="Rhea" id="RHEA-COMP:19502"/>
        <dbReference type="ChEBI" id="CHEBI:57525"/>
        <dbReference type="ChEBI" id="CHEBI:57683"/>
        <dbReference type="ChEBI" id="CHEBI:58223"/>
        <dbReference type="ChEBI" id="CHEBI:58885"/>
        <dbReference type="EC" id="2.4.1.117"/>
    </reaction>
    <physiologicalReaction direction="left-to-right" evidence="13">
        <dbReference type="Rhea" id="RHEA:15402"/>
    </physiologicalReaction>
</comment>
<evidence type="ECO:0000256" key="7">
    <source>
        <dbReference type="ARBA" id="ARBA00022679"/>
    </source>
</evidence>
<evidence type="ECO:0000256" key="15">
    <source>
        <dbReference type="SAM" id="Phobius"/>
    </source>
</evidence>
<feature type="domain" description="GtrA/DPMS transmembrane" evidence="17">
    <location>
        <begin position="272"/>
        <end position="390"/>
    </location>
</feature>
<dbReference type="Gene3D" id="3.90.550.10">
    <property type="entry name" value="Spore Coat Polysaccharide Biosynthesis Protein SpsA, Chain A"/>
    <property type="match status" value="1"/>
</dbReference>
<comment type="subcellular location">
    <subcellularLocation>
        <location evidence="2">Endoplasmic reticulum membrane</location>
        <topology evidence="2">Single-pass membrane protein</topology>
    </subcellularLocation>
    <subcellularLocation>
        <location evidence="1">Membrane</location>
        <topology evidence="1">Multi-pass membrane protein</topology>
    </subcellularLocation>
</comment>
<dbReference type="Proteomes" id="UP001597347">
    <property type="component" value="Unassembled WGS sequence"/>
</dbReference>
<evidence type="ECO:0000256" key="13">
    <source>
        <dbReference type="ARBA" id="ARBA00045097"/>
    </source>
</evidence>
<dbReference type="GO" id="GO:0016757">
    <property type="term" value="F:glycosyltransferase activity"/>
    <property type="evidence" value="ECO:0007669"/>
    <property type="project" value="UniProtKB-KW"/>
</dbReference>
<dbReference type="PANTHER" id="PTHR10859">
    <property type="entry name" value="GLYCOSYL TRANSFERASE"/>
    <property type="match status" value="1"/>
</dbReference>
<evidence type="ECO:0000256" key="14">
    <source>
        <dbReference type="SAM" id="MobiDB-lite"/>
    </source>
</evidence>
<keyword evidence="8 15" id="KW-0812">Transmembrane</keyword>
<feature type="transmembrane region" description="Helical" evidence="15">
    <location>
        <begin position="364"/>
        <end position="384"/>
    </location>
</feature>
<evidence type="ECO:0000256" key="9">
    <source>
        <dbReference type="ARBA" id="ARBA00022824"/>
    </source>
</evidence>
<feature type="transmembrane region" description="Helical" evidence="15">
    <location>
        <begin position="297"/>
        <end position="315"/>
    </location>
</feature>
<evidence type="ECO:0000256" key="5">
    <source>
        <dbReference type="ARBA" id="ARBA00012583"/>
    </source>
</evidence>
<evidence type="ECO:0000256" key="1">
    <source>
        <dbReference type="ARBA" id="ARBA00004141"/>
    </source>
</evidence>
<accession>A0ABW4LGR0</accession>
<feature type="domain" description="Glycosyltransferase 2-like" evidence="16">
    <location>
        <begin position="12"/>
        <end position="178"/>
    </location>
</feature>
<dbReference type="EMBL" id="JBHUEA010000015">
    <property type="protein sequence ID" value="MFD1721963.1"/>
    <property type="molecule type" value="Genomic_DNA"/>
</dbReference>
<keyword evidence="19" id="KW-1185">Reference proteome</keyword>
<organism evidence="18 19">
    <name type="scientific">Amnibacterium endophyticum</name>
    <dbReference type="NCBI Taxonomy" id="2109337"/>
    <lineage>
        <taxon>Bacteria</taxon>
        <taxon>Bacillati</taxon>
        <taxon>Actinomycetota</taxon>
        <taxon>Actinomycetes</taxon>
        <taxon>Micrococcales</taxon>
        <taxon>Microbacteriaceae</taxon>
        <taxon>Amnibacterium</taxon>
    </lineage>
</organism>
<evidence type="ECO:0000313" key="19">
    <source>
        <dbReference type="Proteomes" id="UP001597347"/>
    </source>
</evidence>
<sequence length="423" mass="46058">MTETSAGPDVEIVVPVHNEAHVLQASIWRLHDYLCRHMPVDWRITVVDNASTDGTSEVAQGLVRTLSDVHAVRLERKGRGLALRHAWGASDARVLAYLDVDLSTDLAGLGPLVAPLLSGHSDLAIGSRLSRTSRVVRGSKRELISRSYNGILRAVLSASFSDAQCGFKAVTKEAAERLLPLVQDDGWFFDTELLVLAERSGLRIHEVPVDWEDDPDSRVDIVQTAKDDLRGIARLLADLTRHRIPVEAIAEELGRRPLAPATRPSFKSQVIRFAAVGGASTIAFALLFLVLRPLFGGQAANFLALLATAIGNTWANRWFTFGVTGRLGAVRHQVQGLVVFGIAWGITSGSLLALHSAAPQASPLTEILVLTAANLVATVVRFVLLRGWVFRTRRAAPGRRRREPAHDSSEQTASEPDHLELLP</sequence>
<dbReference type="RefSeq" id="WP_377934667.1">
    <property type="nucleotide sequence ID" value="NZ_JBHUEA010000015.1"/>
</dbReference>
<proteinExistence type="inferred from homology"/>
<dbReference type="EC" id="2.4.1.117" evidence="5"/>
<keyword evidence="10" id="KW-0735">Signal-anchor</keyword>